<dbReference type="InParanoid" id="A0CRY5"/>
<name>A0CRY5_PARTE</name>
<gene>
    <name evidence="1" type="ORF">GSPATT00038902001</name>
</gene>
<evidence type="ECO:0000313" key="2">
    <source>
        <dbReference type="Proteomes" id="UP000000600"/>
    </source>
</evidence>
<dbReference type="RefSeq" id="XP_001440949.1">
    <property type="nucleotide sequence ID" value="XM_001440912.1"/>
</dbReference>
<accession>A0CRY5</accession>
<sequence length="201" mass="23726">MNYVVSCISTYHTSSWVERLLFLALKFWKFFICIEMHPHRNVVCKYFATIIAYARICKGVTEIEVRIEANGTQHLCHPRFQPYQKGLYWNLAQVDNIFSCGFQNYYLTLVMELLSDGHYKFYCQSKQIYTLDFNDNMNQFCLIMSFQKGSYKCQLCKRPYYGKGQGCQLANGAYDYASMPARLQPLWLSILQFGWKLYKLS</sequence>
<dbReference type="EMBL" id="CT868157">
    <property type="protein sequence ID" value="CAK73552.1"/>
    <property type="molecule type" value="Genomic_DNA"/>
</dbReference>
<proteinExistence type="predicted"/>
<dbReference type="GeneID" id="5026735"/>
<evidence type="ECO:0000313" key="1">
    <source>
        <dbReference type="EMBL" id="CAK73552.1"/>
    </source>
</evidence>
<keyword evidence="2" id="KW-1185">Reference proteome</keyword>
<dbReference type="Proteomes" id="UP000000600">
    <property type="component" value="Unassembled WGS sequence"/>
</dbReference>
<dbReference type="OrthoDB" id="10612479at2759"/>
<dbReference type="AlphaFoldDB" id="A0CRY5"/>
<reference evidence="1 2" key="1">
    <citation type="journal article" date="2006" name="Nature">
        <title>Global trends of whole-genome duplications revealed by the ciliate Paramecium tetraurelia.</title>
        <authorList>
            <consortium name="Genoscope"/>
            <person name="Aury J.-M."/>
            <person name="Jaillon O."/>
            <person name="Duret L."/>
            <person name="Noel B."/>
            <person name="Jubin C."/>
            <person name="Porcel B.M."/>
            <person name="Segurens B."/>
            <person name="Daubin V."/>
            <person name="Anthouard V."/>
            <person name="Aiach N."/>
            <person name="Arnaiz O."/>
            <person name="Billaut A."/>
            <person name="Beisson J."/>
            <person name="Blanc I."/>
            <person name="Bouhouche K."/>
            <person name="Camara F."/>
            <person name="Duharcourt S."/>
            <person name="Guigo R."/>
            <person name="Gogendeau D."/>
            <person name="Katinka M."/>
            <person name="Keller A.-M."/>
            <person name="Kissmehl R."/>
            <person name="Klotz C."/>
            <person name="Koll F."/>
            <person name="Le Moue A."/>
            <person name="Lepere C."/>
            <person name="Malinsky S."/>
            <person name="Nowacki M."/>
            <person name="Nowak J.K."/>
            <person name="Plattner H."/>
            <person name="Poulain J."/>
            <person name="Ruiz F."/>
            <person name="Serrano V."/>
            <person name="Zagulski M."/>
            <person name="Dessen P."/>
            <person name="Betermier M."/>
            <person name="Weissenbach J."/>
            <person name="Scarpelli C."/>
            <person name="Schachter V."/>
            <person name="Sperling L."/>
            <person name="Meyer E."/>
            <person name="Cohen J."/>
            <person name="Wincker P."/>
        </authorList>
    </citation>
    <scope>NUCLEOTIDE SEQUENCE [LARGE SCALE GENOMIC DNA]</scope>
    <source>
        <strain evidence="1 2">Stock d4-2</strain>
    </source>
</reference>
<organism evidence="1 2">
    <name type="scientific">Paramecium tetraurelia</name>
    <dbReference type="NCBI Taxonomy" id="5888"/>
    <lineage>
        <taxon>Eukaryota</taxon>
        <taxon>Sar</taxon>
        <taxon>Alveolata</taxon>
        <taxon>Ciliophora</taxon>
        <taxon>Intramacronucleata</taxon>
        <taxon>Oligohymenophorea</taxon>
        <taxon>Peniculida</taxon>
        <taxon>Parameciidae</taxon>
        <taxon>Paramecium</taxon>
    </lineage>
</organism>
<dbReference type="HOGENOM" id="CLU_1362705_0_0_1"/>
<protein>
    <submittedName>
        <fullName evidence="1">Uncharacterized protein</fullName>
    </submittedName>
</protein>
<dbReference type="KEGG" id="ptm:GSPATT00038902001"/>